<dbReference type="InterPro" id="IPR016181">
    <property type="entry name" value="Acyl_CoA_acyltransferase"/>
</dbReference>
<protein>
    <recommendedName>
        <fullName evidence="1">N-acetyltransferase domain-containing protein</fullName>
    </recommendedName>
</protein>
<dbReference type="AlphaFoldDB" id="A0A829BKG7"/>
<dbReference type="InterPro" id="IPR000182">
    <property type="entry name" value="GNAT_dom"/>
</dbReference>
<comment type="caution">
    <text evidence="2">The sequence shown here is derived from an EMBL/GenBank/DDBJ whole genome shotgun (WGS) entry which is preliminary data.</text>
</comment>
<dbReference type="Proteomes" id="UP000011676">
    <property type="component" value="Unassembled WGS sequence"/>
</dbReference>
<dbReference type="Gene3D" id="3.40.630.30">
    <property type="match status" value="1"/>
</dbReference>
<dbReference type="SUPFAM" id="SSF55729">
    <property type="entry name" value="Acyl-CoA N-acyltransferases (Nat)"/>
    <property type="match status" value="1"/>
</dbReference>
<sequence>MTENLILVRPSLDWEEELLAYKEAFKSEHMYGGAGLYKFDRLSDWMVYLDRLSKDKPAEEGWTATVFLCIRQSDKRMIGICNVRHHLNSLGLLNVSGHIGYSIRPDERKKGYAKVQLRLALLEAKKLGINKVLVTCADWNIGSERTILANGGVYEDSRLDKSTGNMMKRYWINVTERNSI</sequence>
<evidence type="ECO:0000259" key="1">
    <source>
        <dbReference type="Pfam" id="PF13302"/>
    </source>
</evidence>
<dbReference type="Pfam" id="PF13302">
    <property type="entry name" value="Acetyltransf_3"/>
    <property type="match status" value="1"/>
</dbReference>
<organism evidence="2 3">
    <name type="scientific">Streptococcus mutans SM6</name>
    <dbReference type="NCBI Taxonomy" id="857119"/>
    <lineage>
        <taxon>Bacteria</taxon>
        <taxon>Bacillati</taxon>
        <taxon>Bacillota</taxon>
        <taxon>Bacilli</taxon>
        <taxon>Lactobacillales</taxon>
        <taxon>Streptococcaceae</taxon>
        <taxon>Streptococcus</taxon>
    </lineage>
</organism>
<dbReference type="PANTHER" id="PTHR39173:SF1">
    <property type="entry name" value="ACETYLTRANSFERASE"/>
    <property type="match status" value="1"/>
</dbReference>
<reference evidence="2 3" key="1">
    <citation type="journal article" date="2013" name="Mol. Biol. Evol.">
        <title>Evolutionary and population genomics of the cavity causing bacteria Streptococcus mutans.</title>
        <authorList>
            <person name="Cornejo O.E."/>
            <person name="Lefebure T."/>
            <person name="Pavinski Bitar P.D."/>
            <person name="Lang P."/>
            <person name="Richards V.P."/>
            <person name="Eilertson K."/>
            <person name="Do T."/>
            <person name="Beighton D."/>
            <person name="Zeng L."/>
            <person name="Ahn S.J."/>
            <person name="Burne R.A."/>
            <person name="Siepel A."/>
            <person name="Bustamante C.D."/>
            <person name="Stanhope M.J."/>
        </authorList>
    </citation>
    <scope>NUCLEOTIDE SEQUENCE [LARGE SCALE GENOMIC DNA]</scope>
    <source>
        <strain evidence="2 3">SM6</strain>
    </source>
</reference>
<name>A0A829BKG7_STRMG</name>
<dbReference type="GO" id="GO:0016747">
    <property type="term" value="F:acyltransferase activity, transferring groups other than amino-acyl groups"/>
    <property type="evidence" value="ECO:0007669"/>
    <property type="project" value="InterPro"/>
</dbReference>
<proteinExistence type="predicted"/>
<dbReference type="RefSeq" id="WP_002273839.1">
    <property type="nucleotide sequence ID" value="NZ_AHSR01000013.1"/>
</dbReference>
<evidence type="ECO:0000313" key="2">
    <source>
        <dbReference type="EMBL" id="EMC24880.1"/>
    </source>
</evidence>
<accession>A0A829BKG7</accession>
<dbReference type="PANTHER" id="PTHR39173">
    <property type="entry name" value="ACETYLTRANSFERASE"/>
    <property type="match status" value="1"/>
</dbReference>
<gene>
    <name evidence="2" type="ORF">SMU82_03436</name>
</gene>
<evidence type="ECO:0000313" key="3">
    <source>
        <dbReference type="Proteomes" id="UP000011676"/>
    </source>
</evidence>
<feature type="domain" description="N-acetyltransferase" evidence="1">
    <location>
        <begin position="49"/>
        <end position="151"/>
    </location>
</feature>
<dbReference type="EMBL" id="AHSR01000013">
    <property type="protein sequence ID" value="EMC24880.1"/>
    <property type="molecule type" value="Genomic_DNA"/>
</dbReference>